<dbReference type="Proteomes" id="UP000649753">
    <property type="component" value="Unassembled WGS sequence"/>
</dbReference>
<evidence type="ECO:0000256" key="3">
    <source>
        <dbReference type="ARBA" id="ARBA00022968"/>
    </source>
</evidence>
<comment type="subcellular location">
    <subcellularLocation>
        <location evidence="1">Cell envelope</location>
    </subcellularLocation>
</comment>
<dbReference type="CDD" id="cd02966">
    <property type="entry name" value="TlpA_like_family"/>
    <property type="match status" value="1"/>
</dbReference>
<dbReference type="InterPro" id="IPR036249">
    <property type="entry name" value="Thioredoxin-like_sf"/>
</dbReference>
<feature type="region of interest" description="Disordered" evidence="6">
    <location>
        <begin position="25"/>
        <end position="67"/>
    </location>
</feature>
<evidence type="ECO:0000313" key="10">
    <source>
        <dbReference type="Proteomes" id="UP000649753"/>
    </source>
</evidence>
<keyword evidence="3" id="KW-0735">Signal-anchor</keyword>
<dbReference type="GO" id="GO:0017004">
    <property type="term" value="P:cytochrome complex assembly"/>
    <property type="evidence" value="ECO:0007669"/>
    <property type="project" value="UniProtKB-KW"/>
</dbReference>
<keyword evidence="7" id="KW-0732">Signal</keyword>
<dbReference type="InterPro" id="IPR050553">
    <property type="entry name" value="Thioredoxin_ResA/DsbE_sf"/>
</dbReference>
<keyword evidence="3" id="KW-0812">Transmembrane</keyword>
<feature type="chain" id="PRO_5038996926" evidence="7">
    <location>
        <begin position="18"/>
        <end position="208"/>
    </location>
</feature>
<dbReference type="InterPro" id="IPR017937">
    <property type="entry name" value="Thioredoxin_CS"/>
</dbReference>
<dbReference type="RefSeq" id="WP_192766503.1">
    <property type="nucleotide sequence ID" value="NZ_JADBEB010000001.1"/>
</dbReference>
<sequence>MKRLLLAGSLVPLLLLAAGCTGSDPDSEAGPVPAGQTTGTTAFADCGTLTAPLPAPTPTDTAEAAGPGEALPALTLPCLAGDSRVAIGELRGPAVINLWAHWCAPCRKELPAFQRLSERTSGTLRVLGVNARDSRSRAESIGEDFGLRFPTLFDPDDRLRVALGRNVLPITLFVDGEGRIRHRDETGALDDAELANLVRQHLGVAVSS</sequence>
<reference evidence="9" key="1">
    <citation type="submission" date="2020-10" db="EMBL/GenBank/DDBJ databases">
        <title>Sequencing the genomes of 1000 actinobacteria strains.</title>
        <authorList>
            <person name="Klenk H.-P."/>
        </authorList>
    </citation>
    <scope>NUCLEOTIDE SEQUENCE</scope>
    <source>
        <strain evidence="9">DSM 46832</strain>
    </source>
</reference>
<dbReference type="InterPro" id="IPR000866">
    <property type="entry name" value="AhpC/TSA"/>
</dbReference>
<accession>A0A927M1W7</accession>
<dbReference type="EMBL" id="JADBEB010000001">
    <property type="protein sequence ID" value="MBE1486489.1"/>
    <property type="molecule type" value="Genomic_DNA"/>
</dbReference>
<evidence type="ECO:0000256" key="1">
    <source>
        <dbReference type="ARBA" id="ARBA00004196"/>
    </source>
</evidence>
<evidence type="ECO:0000313" key="9">
    <source>
        <dbReference type="EMBL" id="MBE1486489.1"/>
    </source>
</evidence>
<evidence type="ECO:0000256" key="6">
    <source>
        <dbReference type="SAM" id="MobiDB-lite"/>
    </source>
</evidence>
<keyword evidence="4" id="KW-1015">Disulfide bond</keyword>
<keyword evidence="10" id="KW-1185">Reference proteome</keyword>
<keyword evidence="9" id="KW-0413">Isomerase</keyword>
<dbReference type="SUPFAM" id="SSF52833">
    <property type="entry name" value="Thioredoxin-like"/>
    <property type="match status" value="1"/>
</dbReference>
<dbReference type="PANTHER" id="PTHR42852:SF6">
    <property type="entry name" value="THIOL:DISULFIDE INTERCHANGE PROTEIN DSBE"/>
    <property type="match status" value="1"/>
</dbReference>
<evidence type="ECO:0000256" key="4">
    <source>
        <dbReference type="ARBA" id="ARBA00023157"/>
    </source>
</evidence>
<feature type="compositionally biased region" description="Low complexity" evidence="6">
    <location>
        <begin position="47"/>
        <end position="67"/>
    </location>
</feature>
<dbReference type="GO" id="GO:0016209">
    <property type="term" value="F:antioxidant activity"/>
    <property type="evidence" value="ECO:0007669"/>
    <property type="project" value="InterPro"/>
</dbReference>
<dbReference type="PROSITE" id="PS00194">
    <property type="entry name" value="THIOREDOXIN_1"/>
    <property type="match status" value="1"/>
</dbReference>
<gene>
    <name evidence="9" type="ORF">H4W31_002127</name>
</gene>
<evidence type="ECO:0000259" key="8">
    <source>
        <dbReference type="PROSITE" id="PS51352"/>
    </source>
</evidence>
<proteinExistence type="predicted"/>
<dbReference type="InterPro" id="IPR013766">
    <property type="entry name" value="Thioredoxin_domain"/>
</dbReference>
<name>A0A927M1W7_9ACTN</name>
<protein>
    <submittedName>
        <fullName evidence="9">Thiol-disulfide isomerase/thioredoxin</fullName>
    </submittedName>
</protein>
<organism evidence="9 10">
    <name type="scientific">Plantactinospora soyae</name>
    <dbReference type="NCBI Taxonomy" id="1544732"/>
    <lineage>
        <taxon>Bacteria</taxon>
        <taxon>Bacillati</taxon>
        <taxon>Actinomycetota</taxon>
        <taxon>Actinomycetes</taxon>
        <taxon>Micromonosporales</taxon>
        <taxon>Micromonosporaceae</taxon>
        <taxon>Plantactinospora</taxon>
    </lineage>
</organism>
<dbReference type="GO" id="GO:0016491">
    <property type="term" value="F:oxidoreductase activity"/>
    <property type="evidence" value="ECO:0007669"/>
    <property type="project" value="InterPro"/>
</dbReference>
<dbReference type="PROSITE" id="PS51352">
    <property type="entry name" value="THIOREDOXIN_2"/>
    <property type="match status" value="1"/>
</dbReference>
<evidence type="ECO:0000256" key="7">
    <source>
        <dbReference type="SAM" id="SignalP"/>
    </source>
</evidence>
<dbReference type="PANTHER" id="PTHR42852">
    <property type="entry name" value="THIOL:DISULFIDE INTERCHANGE PROTEIN DSBE"/>
    <property type="match status" value="1"/>
</dbReference>
<feature type="domain" description="Thioredoxin" evidence="8">
    <location>
        <begin position="65"/>
        <end position="203"/>
    </location>
</feature>
<feature type="signal peptide" evidence="7">
    <location>
        <begin position="1"/>
        <end position="17"/>
    </location>
</feature>
<keyword evidence="2" id="KW-0201">Cytochrome c-type biogenesis</keyword>
<dbReference type="GO" id="GO:0016853">
    <property type="term" value="F:isomerase activity"/>
    <property type="evidence" value="ECO:0007669"/>
    <property type="project" value="UniProtKB-KW"/>
</dbReference>
<dbReference type="Gene3D" id="3.40.30.10">
    <property type="entry name" value="Glutaredoxin"/>
    <property type="match status" value="1"/>
</dbReference>
<keyword evidence="5" id="KW-0676">Redox-active center</keyword>
<dbReference type="AlphaFoldDB" id="A0A927M1W7"/>
<comment type="caution">
    <text evidence="9">The sequence shown here is derived from an EMBL/GenBank/DDBJ whole genome shotgun (WGS) entry which is preliminary data.</text>
</comment>
<evidence type="ECO:0000256" key="5">
    <source>
        <dbReference type="ARBA" id="ARBA00023284"/>
    </source>
</evidence>
<dbReference type="Pfam" id="PF00578">
    <property type="entry name" value="AhpC-TSA"/>
    <property type="match status" value="1"/>
</dbReference>
<dbReference type="GO" id="GO:0030313">
    <property type="term" value="C:cell envelope"/>
    <property type="evidence" value="ECO:0007669"/>
    <property type="project" value="UniProtKB-SubCell"/>
</dbReference>
<evidence type="ECO:0000256" key="2">
    <source>
        <dbReference type="ARBA" id="ARBA00022748"/>
    </source>
</evidence>
<dbReference type="PROSITE" id="PS51257">
    <property type="entry name" value="PROKAR_LIPOPROTEIN"/>
    <property type="match status" value="1"/>
</dbReference>